<evidence type="ECO:0000256" key="3">
    <source>
        <dbReference type="ARBA" id="ARBA00022801"/>
    </source>
</evidence>
<dbReference type="GO" id="GO:0009307">
    <property type="term" value="P:DNA restriction-modification system"/>
    <property type="evidence" value="ECO:0007669"/>
    <property type="project" value="InterPro"/>
</dbReference>
<dbReference type="InterPro" id="IPR037057">
    <property type="entry name" value="DNA_rep_MutH/T2_RE_sf"/>
</dbReference>
<protein>
    <submittedName>
        <fullName evidence="5">Restriction endonuclease</fullName>
    </submittedName>
</protein>
<dbReference type="InterPro" id="IPR015210">
    <property type="entry name" value="NaeI"/>
</dbReference>
<dbReference type="AlphaFoldDB" id="A0A101JQY7"/>
<dbReference type="InterPro" id="IPR011335">
    <property type="entry name" value="Restrct_endonuc-II-like"/>
</dbReference>
<dbReference type="OrthoDB" id="9179812at2"/>
<feature type="domain" description="Type II restriction enzyme NaeI" evidence="4">
    <location>
        <begin position="35"/>
        <end position="325"/>
    </location>
</feature>
<evidence type="ECO:0000256" key="1">
    <source>
        <dbReference type="ARBA" id="ARBA00022722"/>
    </source>
</evidence>
<gene>
    <name evidence="5" type="ORF">ADL15_22180</name>
</gene>
<dbReference type="Gene3D" id="3.40.600.10">
    <property type="entry name" value="DNA mismatch repair MutH/Restriction endonuclease, type II"/>
    <property type="match status" value="1"/>
</dbReference>
<keyword evidence="3" id="KW-0378">Hydrolase</keyword>
<keyword evidence="2 5" id="KW-0255">Endonuclease</keyword>
<reference evidence="5 6" key="1">
    <citation type="submission" date="2015-10" db="EMBL/GenBank/DDBJ databases">
        <authorList>
            <person name="Gilbert D.G."/>
        </authorList>
    </citation>
    <scope>NUCLEOTIDE SEQUENCE [LARGE SCALE GENOMIC DNA]</scope>
    <source>
        <strain evidence="5 6">NRRL B-16712</strain>
    </source>
</reference>
<evidence type="ECO:0000313" key="6">
    <source>
        <dbReference type="Proteomes" id="UP000053244"/>
    </source>
</evidence>
<dbReference type="GO" id="GO:0003677">
    <property type="term" value="F:DNA binding"/>
    <property type="evidence" value="ECO:0007669"/>
    <property type="project" value="InterPro"/>
</dbReference>
<dbReference type="InterPro" id="IPR036388">
    <property type="entry name" value="WH-like_DNA-bd_sf"/>
</dbReference>
<name>A0A101JQY7_9ACTN</name>
<dbReference type="Gene3D" id="1.10.10.10">
    <property type="entry name" value="Winged helix-like DNA-binding domain superfamily/Winged helix DNA-binding domain"/>
    <property type="match status" value="1"/>
</dbReference>
<evidence type="ECO:0000256" key="2">
    <source>
        <dbReference type="ARBA" id="ARBA00022759"/>
    </source>
</evidence>
<proteinExistence type="predicted"/>
<keyword evidence="6" id="KW-1185">Reference proteome</keyword>
<evidence type="ECO:0000313" key="5">
    <source>
        <dbReference type="EMBL" id="KUL31475.1"/>
    </source>
</evidence>
<comment type="caution">
    <text evidence="5">The sequence shown here is derived from an EMBL/GenBank/DDBJ whole genome shotgun (WGS) entry which is preliminary data.</text>
</comment>
<accession>A0A101JQY7</accession>
<sequence length="346" mass="39449">MTKNSERPPSSTTERAPDEVRAFADWFETQPDARNRFRWVLRDSLDQVLDGGRTGRWHYLHLSKNEKSHLGSMIEANLTKSFSIEDGEILDWRVAGRELDCKFSKEVGGWEIPMEMYTCLDHGRQSGQDDHPALLVWMNDDENQWAAGLLRITDDRLRWRSDRETGAPVRGYNRDYKRRLGKEAIAEVHWLWGGMQTDLPENILLHLAPADRSVILSEASGQKRMNALFRTVRGRIVNRATVLTVGQQDDSPKRARDSRKHLCGEGVIVLGHQDSDPVVAAILELDIPSKGTWISARLTEVGRHDLRPRVLIDGRYWAVAEESDPPVEVPLVPTALARQDHLDGWQ</sequence>
<evidence type="ECO:0000259" key="4">
    <source>
        <dbReference type="Pfam" id="PF09126"/>
    </source>
</evidence>
<dbReference type="SUPFAM" id="SSF52980">
    <property type="entry name" value="Restriction endonuclease-like"/>
    <property type="match status" value="1"/>
</dbReference>
<keyword evidence="1" id="KW-0540">Nuclease</keyword>
<dbReference type="EMBL" id="LLZH01000212">
    <property type="protein sequence ID" value="KUL31475.1"/>
    <property type="molecule type" value="Genomic_DNA"/>
</dbReference>
<dbReference type="CDD" id="cd22338">
    <property type="entry name" value="NaeI-like"/>
    <property type="match status" value="1"/>
</dbReference>
<dbReference type="GO" id="GO:0009036">
    <property type="term" value="F:type II site-specific deoxyribonuclease activity"/>
    <property type="evidence" value="ECO:0007669"/>
    <property type="project" value="InterPro"/>
</dbReference>
<dbReference type="Pfam" id="PF09126">
    <property type="entry name" value="NaeI"/>
    <property type="match status" value="1"/>
</dbReference>
<dbReference type="Proteomes" id="UP000053244">
    <property type="component" value="Unassembled WGS sequence"/>
</dbReference>
<organism evidence="5 6">
    <name type="scientific">Actinoplanes awajinensis subsp. mycoplanecinus</name>
    <dbReference type="NCBI Taxonomy" id="135947"/>
    <lineage>
        <taxon>Bacteria</taxon>
        <taxon>Bacillati</taxon>
        <taxon>Actinomycetota</taxon>
        <taxon>Actinomycetes</taxon>
        <taxon>Micromonosporales</taxon>
        <taxon>Micromonosporaceae</taxon>
        <taxon>Actinoplanes</taxon>
    </lineage>
</organism>